<protein>
    <recommendedName>
        <fullName evidence="6">Aminotransferase</fullName>
        <ecNumber evidence="6">2.6.1.-</ecNumber>
    </recommendedName>
</protein>
<gene>
    <name evidence="8" type="ORF">ACFFLH_06030</name>
</gene>
<evidence type="ECO:0000256" key="6">
    <source>
        <dbReference type="RuleBase" id="RU000481"/>
    </source>
</evidence>
<dbReference type="InterPro" id="IPR015422">
    <property type="entry name" value="PyrdxlP-dep_Trfase_small"/>
</dbReference>
<evidence type="ECO:0000256" key="4">
    <source>
        <dbReference type="ARBA" id="ARBA00022679"/>
    </source>
</evidence>
<evidence type="ECO:0000259" key="7">
    <source>
        <dbReference type="Pfam" id="PF00155"/>
    </source>
</evidence>
<dbReference type="Proteomes" id="UP001589628">
    <property type="component" value="Unassembled WGS sequence"/>
</dbReference>
<dbReference type="InterPro" id="IPR004838">
    <property type="entry name" value="NHTrfase_class1_PyrdxlP-BS"/>
</dbReference>
<proteinExistence type="inferred from homology"/>
<keyword evidence="5" id="KW-0663">Pyridoxal phosphate</keyword>
<evidence type="ECO:0000313" key="8">
    <source>
        <dbReference type="EMBL" id="MFB9885961.1"/>
    </source>
</evidence>
<sequence length="392" mass="42765">MAVTLSQRLQHIHTSPTALLTKEVKALIAAGEDIIALAAGEPDFATPEHIQTAAIEAMRSGQTGYTPVAGTPELLAAIAAKYRRDFSLHYDNEQIIATCGGKQAIYSAFLAILSAGDEVLIPAPYWVSYPDMARCADAIPVIVECDEGEHFKLSATKLRQHLNQQTKLLILNSPNNPSGQVYSRQELAELATVIRQWPELWILCDDIYEPFCWHPDGFHTLIEIAPDLADRTLIVNGVSKAYAMTGWRLGYALGPASLIKALGTLQSQSTSCACSISQAAAVAALQGPQDCITLFCQSYQTRHAWLLEQLNNLPGVSCLPSQGAFYLFANVREAMDQHQLTTDVAFCQWLLQQAKVAVVPGSAFGLTGYVRFSFAAAQSDLEKAIERLQKIL</sequence>
<dbReference type="GO" id="GO:0008483">
    <property type="term" value="F:transaminase activity"/>
    <property type="evidence" value="ECO:0007669"/>
    <property type="project" value="UniProtKB-KW"/>
</dbReference>
<dbReference type="SUPFAM" id="SSF53383">
    <property type="entry name" value="PLP-dependent transferases"/>
    <property type="match status" value="1"/>
</dbReference>
<reference evidence="8 9" key="1">
    <citation type="submission" date="2024-09" db="EMBL/GenBank/DDBJ databases">
        <authorList>
            <person name="Sun Q."/>
            <person name="Mori K."/>
        </authorList>
    </citation>
    <scope>NUCLEOTIDE SEQUENCE [LARGE SCALE GENOMIC DNA]</scope>
    <source>
        <strain evidence="8 9">ATCC 51285</strain>
    </source>
</reference>
<evidence type="ECO:0000256" key="3">
    <source>
        <dbReference type="ARBA" id="ARBA00022576"/>
    </source>
</evidence>
<keyword evidence="3 6" id="KW-0032">Aminotransferase</keyword>
<organism evidence="8 9">
    <name type="scientific">Balneatrix alpica</name>
    <dbReference type="NCBI Taxonomy" id="75684"/>
    <lineage>
        <taxon>Bacteria</taxon>
        <taxon>Pseudomonadati</taxon>
        <taxon>Pseudomonadota</taxon>
        <taxon>Gammaproteobacteria</taxon>
        <taxon>Oceanospirillales</taxon>
        <taxon>Balneatrichaceae</taxon>
        <taxon>Balneatrix</taxon>
    </lineage>
</organism>
<comment type="caution">
    <text evidence="8">The sequence shown here is derived from an EMBL/GenBank/DDBJ whole genome shotgun (WGS) entry which is preliminary data.</text>
</comment>
<comment type="similarity">
    <text evidence="2 6">Belongs to the class-I pyridoxal-phosphate-dependent aminotransferase family.</text>
</comment>
<feature type="domain" description="Aminotransferase class I/classII large" evidence="7">
    <location>
        <begin position="33"/>
        <end position="388"/>
    </location>
</feature>
<evidence type="ECO:0000313" key="9">
    <source>
        <dbReference type="Proteomes" id="UP001589628"/>
    </source>
</evidence>
<dbReference type="Gene3D" id="3.90.1150.10">
    <property type="entry name" value="Aspartate Aminotransferase, domain 1"/>
    <property type="match status" value="1"/>
</dbReference>
<dbReference type="PROSITE" id="PS00105">
    <property type="entry name" value="AA_TRANSFER_CLASS_1"/>
    <property type="match status" value="1"/>
</dbReference>
<dbReference type="CDD" id="cd00609">
    <property type="entry name" value="AAT_like"/>
    <property type="match status" value="1"/>
</dbReference>
<dbReference type="InterPro" id="IPR015421">
    <property type="entry name" value="PyrdxlP-dep_Trfase_major"/>
</dbReference>
<dbReference type="PANTHER" id="PTHR46383">
    <property type="entry name" value="ASPARTATE AMINOTRANSFERASE"/>
    <property type="match status" value="1"/>
</dbReference>
<dbReference type="PANTHER" id="PTHR46383:SF1">
    <property type="entry name" value="ASPARTATE AMINOTRANSFERASE"/>
    <property type="match status" value="1"/>
</dbReference>
<dbReference type="Pfam" id="PF00155">
    <property type="entry name" value="Aminotran_1_2"/>
    <property type="match status" value="1"/>
</dbReference>
<dbReference type="RefSeq" id="WP_027314003.1">
    <property type="nucleotide sequence ID" value="NZ_JBHLZN010000001.1"/>
</dbReference>
<dbReference type="EC" id="2.6.1.-" evidence="6"/>
<dbReference type="Gene3D" id="3.40.640.10">
    <property type="entry name" value="Type I PLP-dependent aspartate aminotransferase-like (Major domain)"/>
    <property type="match status" value="1"/>
</dbReference>
<name>A0ABV5ZCP3_9GAMM</name>
<dbReference type="EMBL" id="JBHLZN010000001">
    <property type="protein sequence ID" value="MFB9885961.1"/>
    <property type="molecule type" value="Genomic_DNA"/>
</dbReference>
<accession>A0ABV5ZCP3</accession>
<evidence type="ECO:0000256" key="5">
    <source>
        <dbReference type="ARBA" id="ARBA00022898"/>
    </source>
</evidence>
<dbReference type="InterPro" id="IPR015424">
    <property type="entry name" value="PyrdxlP-dep_Trfase"/>
</dbReference>
<keyword evidence="9" id="KW-1185">Reference proteome</keyword>
<comment type="cofactor">
    <cofactor evidence="1 6">
        <name>pyridoxal 5'-phosphate</name>
        <dbReference type="ChEBI" id="CHEBI:597326"/>
    </cofactor>
</comment>
<dbReference type="InterPro" id="IPR050596">
    <property type="entry name" value="AspAT/PAT-like"/>
</dbReference>
<evidence type="ECO:0000256" key="2">
    <source>
        <dbReference type="ARBA" id="ARBA00007441"/>
    </source>
</evidence>
<evidence type="ECO:0000256" key="1">
    <source>
        <dbReference type="ARBA" id="ARBA00001933"/>
    </source>
</evidence>
<keyword evidence="4 6" id="KW-0808">Transferase</keyword>
<dbReference type="InterPro" id="IPR004839">
    <property type="entry name" value="Aminotransferase_I/II_large"/>
</dbReference>